<dbReference type="GO" id="GO:0032259">
    <property type="term" value="P:methylation"/>
    <property type="evidence" value="ECO:0007669"/>
    <property type="project" value="UniProtKB-KW"/>
</dbReference>
<name>A0ABV5P9K9_STRCM</name>
<comment type="subcellular location">
    <subcellularLocation>
        <location evidence="1">Cytoplasm</location>
    </subcellularLocation>
</comment>
<keyword evidence="5" id="KW-0963">Cytoplasm</keyword>
<comment type="similarity">
    <text evidence="2">Belongs to the methyltransferase superfamily. L-isoaspartyl/D-aspartyl protein methyltransferase family.</text>
</comment>
<evidence type="ECO:0000256" key="8">
    <source>
        <dbReference type="ARBA" id="ARBA00022691"/>
    </source>
</evidence>
<proteinExistence type="inferred from homology"/>
<evidence type="ECO:0000256" key="5">
    <source>
        <dbReference type="ARBA" id="ARBA00022490"/>
    </source>
</evidence>
<dbReference type="SUPFAM" id="SSF53335">
    <property type="entry name" value="S-adenosyl-L-methionine-dependent methyltransferases"/>
    <property type="match status" value="1"/>
</dbReference>
<dbReference type="Proteomes" id="UP001589718">
    <property type="component" value="Unassembled WGS sequence"/>
</dbReference>
<dbReference type="CDD" id="cd02440">
    <property type="entry name" value="AdoMet_MTases"/>
    <property type="match status" value="1"/>
</dbReference>
<dbReference type="EMBL" id="JBHMCR010000004">
    <property type="protein sequence ID" value="MFB9519763.1"/>
    <property type="molecule type" value="Genomic_DNA"/>
</dbReference>
<protein>
    <recommendedName>
        <fullName evidence="4">Protein-L-isoaspartate O-methyltransferase</fullName>
        <ecNumber evidence="3">2.1.1.77</ecNumber>
    </recommendedName>
    <alternativeName>
        <fullName evidence="11">L-isoaspartyl protein carboxyl methyltransferase</fullName>
    </alternativeName>
    <alternativeName>
        <fullName evidence="9">Protein L-isoaspartyl methyltransferase</fullName>
    </alternativeName>
    <alternativeName>
        <fullName evidence="10">Protein-beta-aspartate methyltransferase</fullName>
    </alternativeName>
</protein>
<evidence type="ECO:0000256" key="6">
    <source>
        <dbReference type="ARBA" id="ARBA00022603"/>
    </source>
</evidence>
<evidence type="ECO:0000256" key="9">
    <source>
        <dbReference type="ARBA" id="ARBA00030757"/>
    </source>
</evidence>
<keyword evidence="8" id="KW-0949">S-adenosyl-L-methionine</keyword>
<keyword evidence="6 12" id="KW-0489">Methyltransferase</keyword>
<evidence type="ECO:0000256" key="7">
    <source>
        <dbReference type="ARBA" id="ARBA00022679"/>
    </source>
</evidence>
<evidence type="ECO:0000256" key="2">
    <source>
        <dbReference type="ARBA" id="ARBA00005369"/>
    </source>
</evidence>
<evidence type="ECO:0000256" key="1">
    <source>
        <dbReference type="ARBA" id="ARBA00004496"/>
    </source>
</evidence>
<dbReference type="InterPro" id="IPR029063">
    <property type="entry name" value="SAM-dependent_MTases_sf"/>
</dbReference>
<evidence type="ECO:0000256" key="11">
    <source>
        <dbReference type="ARBA" id="ARBA00031350"/>
    </source>
</evidence>
<dbReference type="PANTHER" id="PTHR11579">
    <property type="entry name" value="PROTEIN-L-ISOASPARTATE O-METHYLTRANSFERASE"/>
    <property type="match status" value="1"/>
</dbReference>
<gene>
    <name evidence="12" type="ORF">ACFFTU_07385</name>
</gene>
<evidence type="ECO:0000313" key="12">
    <source>
        <dbReference type="EMBL" id="MFB9519763.1"/>
    </source>
</evidence>
<dbReference type="GO" id="GO:0008168">
    <property type="term" value="F:methyltransferase activity"/>
    <property type="evidence" value="ECO:0007669"/>
    <property type="project" value="UniProtKB-KW"/>
</dbReference>
<dbReference type="EC" id="2.1.1.77" evidence="3"/>
<evidence type="ECO:0000256" key="3">
    <source>
        <dbReference type="ARBA" id="ARBA00011890"/>
    </source>
</evidence>
<dbReference type="RefSeq" id="WP_345221493.1">
    <property type="nucleotide sequence ID" value="NZ_BAAAXE010000013.1"/>
</dbReference>
<dbReference type="Pfam" id="PF01135">
    <property type="entry name" value="PCMT"/>
    <property type="match status" value="1"/>
</dbReference>
<reference evidence="12 13" key="1">
    <citation type="submission" date="2024-09" db="EMBL/GenBank/DDBJ databases">
        <authorList>
            <person name="Sun Q."/>
            <person name="Mori K."/>
        </authorList>
    </citation>
    <scope>NUCLEOTIDE SEQUENCE [LARGE SCALE GENOMIC DNA]</scope>
    <source>
        <strain evidence="12 13">JCM 4362</strain>
    </source>
</reference>
<evidence type="ECO:0000256" key="10">
    <source>
        <dbReference type="ARBA" id="ARBA00031323"/>
    </source>
</evidence>
<keyword evidence="13" id="KW-1185">Reference proteome</keyword>
<comment type="caution">
    <text evidence="12">The sequence shown here is derived from an EMBL/GenBank/DDBJ whole genome shotgun (WGS) entry which is preliminary data.</text>
</comment>
<evidence type="ECO:0000256" key="4">
    <source>
        <dbReference type="ARBA" id="ARBA00013346"/>
    </source>
</evidence>
<organism evidence="12 13">
    <name type="scientific">Streptomyces cremeus</name>
    <dbReference type="NCBI Taxonomy" id="66881"/>
    <lineage>
        <taxon>Bacteria</taxon>
        <taxon>Bacillati</taxon>
        <taxon>Actinomycetota</taxon>
        <taxon>Actinomycetes</taxon>
        <taxon>Kitasatosporales</taxon>
        <taxon>Streptomycetaceae</taxon>
        <taxon>Streptomyces</taxon>
    </lineage>
</organism>
<dbReference type="PANTHER" id="PTHR11579:SF0">
    <property type="entry name" value="PROTEIN-L-ISOASPARTATE(D-ASPARTATE) O-METHYLTRANSFERASE"/>
    <property type="match status" value="1"/>
</dbReference>
<dbReference type="InterPro" id="IPR000682">
    <property type="entry name" value="PCMT"/>
</dbReference>
<accession>A0ABV5P9K9</accession>
<sequence length="385" mass="42181">MSSPEDLLRLLVNEGGVQQSWREAVGSVPRAAFLPEAVETPSGTVSRRDDPDAWLAAVYDDVPLITQVNDGRETTGGAYRLPTSSSSAPSLMLQMLGLLDVRDGHHVLELGTGTGYHAAWLAHRLGDDRVTSVEVDPALAETAAKNLAAAGFRVRVVCGDGDAGCADRAPYDRVVATYAVPRVPYAWVEQSVAPEGRIVAPWGGSFFPYSFATLDVRRKRADPPVAQGRFSGFPAFMRSRNHRPARGFLADFLHHRGEEETGGTGLCPRRLAEDADALFWVGLDLTDAWYLLVEAEDDSGEATLWVLADDRSSWASVDFVPDRDAYEVAQYGPRRLWDEVEAAHRAWSRLGRPGRDRAGLTVTREAEYVWLDTPAKVVRTQCTSS</sequence>
<evidence type="ECO:0000313" key="13">
    <source>
        <dbReference type="Proteomes" id="UP001589718"/>
    </source>
</evidence>
<keyword evidence="7" id="KW-0808">Transferase</keyword>
<dbReference type="Gene3D" id="3.40.50.150">
    <property type="entry name" value="Vaccinia Virus protein VP39"/>
    <property type="match status" value="1"/>
</dbReference>